<dbReference type="EMBL" id="KC117376">
    <property type="protein sequence ID" value="AGC34289.1"/>
    <property type="molecule type" value="Genomic_DNA"/>
</dbReference>
<dbReference type="OrthoDB" id="3768at10239"/>
<accession>L7TGJ9</accession>
<keyword evidence="2" id="KW-1185">Reference proteome</keyword>
<reference evidence="1 2" key="1">
    <citation type="journal article" date="2013" name="J. Virol.">
        <title>Insights into head-tailed viruses infecting extremely halophilic archaea.</title>
        <authorList>
            <person name="Pietila M.K."/>
            <person name="Laurinmaki P."/>
            <person name="Russell D.A."/>
            <person name="Ko C.C."/>
            <person name="Jacobs-Sera D."/>
            <person name="Butcher S.J."/>
            <person name="Bamford D.H."/>
            <person name="Hendrix R.W."/>
        </authorList>
    </citation>
    <scope>NUCLEOTIDE SEQUENCE [LARGE SCALE GENOMIC DNA]</scope>
</reference>
<dbReference type="GeneID" id="14477158"/>
<sequence length="437" mass="47212">MANTYGDNTEPGIITEETSANNISRSGTAPSDLCIVGQADLANANSPASPNTVYEVTRDITAVEWFGPEESSLLTTAIVDALREGAQPVYAVAPSATEVVGEDRSSDGSTTISLDNAPLSENADDITVTLDGTEQTVSIVYDDVSGYSPAADEAYVNPVEGHIEVSTDTYTSLDVDYTHYDYAAGLDEVETNLEAAEAIDFLTAISENAAVQQDVRDTAESMSTEHNYTVALVAPNAARIDPDTYEQTYDSSRVQSVYPTRFADNTSALAAYAGKRADLGVSRTPIGQSLTTDKRLAVRLTRAERGNLIEQRVVPLENRAAGAVIKDDPTTVDTINNTEEAHINYGFKRLVLDYVYNTSRENEKPFIGRLNQRHVRNALADLISGELTALRQSNVIEGFSVRIYEESATKARLELNITAPDPLRFIENDVTVGSSSA</sequence>
<dbReference type="RefSeq" id="YP_007379099.1">
    <property type="nucleotide sequence ID" value="NC_020159.1"/>
</dbReference>
<proteinExistence type="predicted"/>
<dbReference type="KEGG" id="vg:14477158"/>
<organism evidence="1 2">
    <name type="scientific">Halorubrum sodomense tailed virus 2</name>
    <dbReference type="NCBI Taxonomy" id="1262527"/>
    <lineage>
        <taxon>Viruses</taxon>
        <taxon>Duplodnaviria</taxon>
        <taxon>Heunggongvirae</taxon>
        <taxon>Uroviricota</taxon>
        <taxon>Caudoviricetes</taxon>
        <taxon>Thumleimavirales</taxon>
        <taxon>Hafunaviridae</taxon>
        <taxon>Mincapvirus</taxon>
        <taxon>Mincapvirus eilatense</taxon>
        <taxon>Mincapvirus HSTV2</taxon>
    </lineage>
</organism>
<name>L7TGJ9_9CAUD</name>
<dbReference type="Proteomes" id="UP000011138">
    <property type="component" value="Segment"/>
</dbReference>
<evidence type="ECO:0000313" key="1">
    <source>
        <dbReference type="EMBL" id="AGC34289.1"/>
    </source>
</evidence>
<gene>
    <name evidence="1" type="primary">20</name>
    <name evidence="1" type="ORF">HSTV2_20</name>
</gene>
<evidence type="ECO:0000313" key="2">
    <source>
        <dbReference type="Proteomes" id="UP000011138"/>
    </source>
</evidence>
<protein>
    <submittedName>
        <fullName evidence="1">Tail sheath</fullName>
    </submittedName>
</protein>